<dbReference type="AlphaFoldDB" id="A0A844QHN2"/>
<gene>
    <name evidence="2" type="ORF">GN330_12810</name>
</gene>
<name>A0A844QHN2_9HYPH</name>
<keyword evidence="1" id="KW-0732">Signal</keyword>
<protein>
    <submittedName>
        <fullName evidence="2">Uncharacterized protein</fullName>
    </submittedName>
</protein>
<evidence type="ECO:0000313" key="3">
    <source>
        <dbReference type="Proteomes" id="UP000463224"/>
    </source>
</evidence>
<dbReference type="Proteomes" id="UP000463224">
    <property type="component" value="Unassembled WGS sequence"/>
</dbReference>
<dbReference type="RefSeq" id="WP_156713096.1">
    <property type="nucleotide sequence ID" value="NZ_WPHG01000003.1"/>
</dbReference>
<sequence length="120" mass="12950">MTHKRPALAVLSATFLAAATLAADAAAQYQKQCKPAMTNIGQHKVKKLARRIAKQGWGQQAQAAYGASWAKLQNAAVSQNGCSLDHPNWTCVFTAKPCRLVNPDVSPNQPGLQRLMKPNL</sequence>
<feature type="chain" id="PRO_5032872357" evidence="1">
    <location>
        <begin position="23"/>
        <end position="120"/>
    </location>
</feature>
<dbReference type="EMBL" id="WPHG01000003">
    <property type="protein sequence ID" value="MVA98124.1"/>
    <property type="molecule type" value="Genomic_DNA"/>
</dbReference>
<evidence type="ECO:0000313" key="2">
    <source>
        <dbReference type="EMBL" id="MVA98124.1"/>
    </source>
</evidence>
<proteinExistence type="predicted"/>
<organism evidence="2 3">
    <name type="scientific">Nitratireductor arenosus</name>
    <dbReference type="NCBI Taxonomy" id="2682096"/>
    <lineage>
        <taxon>Bacteria</taxon>
        <taxon>Pseudomonadati</taxon>
        <taxon>Pseudomonadota</taxon>
        <taxon>Alphaproteobacteria</taxon>
        <taxon>Hyphomicrobiales</taxon>
        <taxon>Phyllobacteriaceae</taxon>
        <taxon>Nitratireductor</taxon>
    </lineage>
</organism>
<reference evidence="2 3" key="1">
    <citation type="submission" date="2019-12" db="EMBL/GenBank/DDBJ databases">
        <title>Nitratireductor arenosus sp. nov., Isolated from sea sand, Jeju island, South Korea.</title>
        <authorList>
            <person name="Kim W."/>
        </authorList>
    </citation>
    <scope>NUCLEOTIDE SEQUENCE [LARGE SCALE GENOMIC DNA]</scope>
    <source>
        <strain evidence="2 3">CAU 1489</strain>
    </source>
</reference>
<feature type="signal peptide" evidence="1">
    <location>
        <begin position="1"/>
        <end position="22"/>
    </location>
</feature>
<accession>A0A844QHN2</accession>
<comment type="caution">
    <text evidence="2">The sequence shown here is derived from an EMBL/GenBank/DDBJ whole genome shotgun (WGS) entry which is preliminary data.</text>
</comment>
<evidence type="ECO:0000256" key="1">
    <source>
        <dbReference type="SAM" id="SignalP"/>
    </source>
</evidence>
<keyword evidence="3" id="KW-1185">Reference proteome</keyword>